<evidence type="ECO:0000313" key="6">
    <source>
        <dbReference type="Proteomes" id="UP000003561"/>
    </source>
</evidence>
<organism evidence="5 6">
    <name type="scientific">Roseburia inulinivorans DSM 16841</name>
    <dbReference type="NCBI Taxonomy" id="622312"/>
    <lineage>
        <taxon>Bacteria</taxon>
        <taxon>Bacillati</taxon>
        <taxon>Bacillota</taxon>
        <taxon>Clostridia</taxon>
        <taxon>Lachnospirales</taxon>
        <taxon>Lachnospiraceae</taxon>
        <taxon>Roseburia</taxon>
    </lineage>
</organism>
<evidence type="ECO:0000256" key="2">
    <source>
        <dbReference type="ARBA" id="ARBA00023125"/>
    </source>
</evidence>
<dbReference type="Pfam" id="PF13377">
    <property type="entry name" value="Peripla_BP_3"/>
    <property type="match status" value="1"/>
</dbReference>
<keyword evidence="3" id="KW-0804">Transcription</keyword>
<reference evidence="5 6" key="1">
    <citation type="submission" date="2009-02" db="EMBL/GenBank/DDBJ databases">
        <authorList>
            <person name="Fulton L."/>
            <person name="Clifton S."/>
            <person name="Fulton B."/>
            <person name="Xu J."/>
            <person name="Minx P."/>
            <person name="Pepin K.H."/>
            <person name="Johnson M."/>
            <person name="Bhonagiri V."/>
            <person name="Nash W.E."/>
            <person name="Mardis E.R."/>
            <person name="Wilson R.K."/>
        </authorList>
    </citation>
    <scope>NUCLEOTIDE SEQUENCE [LARGE SCALE GENOMIC DNA]</scope>
    <source>
        <strain evidence="5 6">DSM 16841</strain>
    </source>
</reference>
<evidence type="ECO:0000259" key="4">
    <source>
        <dbReference type="Pfam" id="PF13377"/>
    </source>
</evidence>
<evidence type="ECO:0000256" key="1">
    <source>
        <dbReference type="ARBA" id="ARBA00023015"/>
    </source>
</evidence>
<keyword evidence="1" id="KW-0805">Transcription regulation</keyword>
<dbReference type="PANTHER" id="PTHR30146:SF109">
    <property type="entry name" value="HTH-TYPE TRANSCRIPTIONAL REGULATOR GALS"/>
    <property type="match status" value="1"/>
</dbReference>
<dbReference type="PANTHER" id="PTHR30146">
    <property type="entry name" value="LACI-RELATED TRANSCRIPTIONAL REPRESSOR"/>
    <property type="match status" value="1"/>
</dbReference>
<dbReference type="eggNOG" id="COG1609">
    <property type="taxonomic scope" value="Bacteria"/>
</dbReference>
<evidence type="ECO:0000313" key="5">
    <source>
        <dbReference type="EMBL" id="EEG93234.1"/>
    </source>
</evidence>
<dbReference type="GO" id="GO:0000976">
    <property type="term" value="F:transcription cis-regulatory region binding"/>
    <property type="evidence" value="ECO:0007669"/>
    <property type="project" value="TreeGrafter"/>
</dbReference>
<dbReference type="EMBL" id="ACFY01000113">
    <property type="protein sequence ID" value="EEG93234.1"/>
    <property type="molecule type" value="Genomic_DNA"/>
</dbReference>
<dbReference type="SUPFAM" id="SSF53822">
    <property type="entry name" value="Periplasmic binding protein-like I"/>
    <property type="match status" value="1"/>
</dbReference>
<name>C0FW70_9FIRM</name>
<proteinExistence type="predicted"/>
<gene>
    <name evidence="5" type="ORF">ROSEINA2194_02997</name>
</gene>
<dbReference type="Gene3D" id="3.40.50.2300">
    <property type="match status" value="2"/>
</dbReference>
<evidence type="ECO:0000256" key="3">
    <source>
        <dbReference type="ARBA" id="ARBA00023163"/>
    </source>
</evidence>
<keyword evidence="2" id="KW-0238">DNA-binding</keyword>
<reference evidence="5 6" key="2">
    <citation type="submission" date="2009-03" db="EMBL/GenBank/DDBJ databases">
        <title>Draft genome sequence of Roseburia inulinivorans (DSM 16841).</title>
        <authorList>
            <person name="Sudarsanam P."/>
            <person name="Ley R."/>
            <person name="Guruge J."/>
            <person name="Turnbaugh P.J."/>
            <person name="Mahowald M."/>
            <person name="Liep D."/>
            <person name="Gordon J."/>
        </authorList>
    </citation>
    <scope>NUCLEOTIDE SEQUENCE [LARGE SCALE GENOMIC DNA]</scope>
    <source>
        <strain evidence="5 6">DSM 16841</strain>
    </source>
</reference>
<dbReference type="InterPro" id="IPR046335">
    <property type="entry name" value="LacI/GalR-like_sensor"/>
</dbReference>
<protein>
    <recommendedName>
        <fullName evidence="4">Transcriptional regulator LacI/GalR-like sensor domain-containing protein</fullName>
    </recommendedName>
</protein>
<comment type="caution">
    <text evidence="5">The sequence shown here is derived from an EMBL/GenBank/DDBJ whole genome shotgun (WGS) entry which is preliminary data.</text>
</comment>
<dbReference type="AlphaFoldDB" id="C0FW70"/>
<dbReference type="GO" id="GO:0003700">
    <property type="term" value="F:DNA-binding transcription factor activity"/>
    <property type="evidence" value="ECO:0007669"/>
    <property type="project" value="TreeGrafter"/>
</dbReference>
<feature type="domain" description="Transcriptional regulator LacI/GalR-like sensor" evidence="4">
    <location>
        <begin position="2"/>
        <end position="86"/>
    </location>
</feature>
<accession>C0FW70</accession>
<dbReference type="Proteomes" id="UP000003561">
    <property type="component" value="Unassembled WGS sequence"/>
</dbReference>
<dbReference type="InterPro" id="IPR028082">
    <property type="entry name" value="Peripla_BP_I"/>
</dbReference>
<sequence>MNDITAIGAIRAIHECGYRIPDDISVISMDDIEIAQYVSPMLTTMHIPIEEMGKMTAKILIDRIRNGHTLPLKMSLPYYMAKRESCK</sequence>